<dbReference type="Gene3D" id="1.20.1070.10">
    <property type="entry name" value="Rhodopsin 7-helix transmembrane proteins"/>
    <property type="match status" value="1"/>
</dbReference>
<comment type="caution">
    <text evidence="7">The sequence shown here is derived from an EMBL/GenBank/DDBJ whole genome shotgun (WGS) entry which is preliminary data.</text>
</comment>
<feature type="transmembrane region" description="Helical" evidence="6">
    <location>
        <begin position="151"/>
        <end position="178"/>
    </location>
</feature>
<keyword evidence="7" id="KW-0675">Receptor</keyword>
<dbReference type="PANTHER" id="PTHR31357:SF5">
    <property type="entry name" value="SERPENTINE RECEPTOR CLASS ALPHA-1-RELATED"/>
    <property type="match status" value="1"/>
</dbReference>
<dbReference type="Pfam" id="PF10292">
    <property type="entry name" value="7TM_GPCR_Srab"/>
    <property type="match status" value="1"/>
</dbReference>
<evidence type="ECO:0000256" key="4">
    <source>
        <dbReference type="ARBA" id="ARBA00023136"/>
    </source>
</evidence>
<feature type="transmembrane region" description="Helical" evidence="6">
    <location>
        <begin position="32"/>
        <end position="53"/>
    </location>
</feature>
<dbReference type="GO" id="GO:0016020">
    <property type="term" value="C:membrane"/>
    <property type="evidence" value="ECO:0007669"/>
    <property type="project" value="UniProtKB-SubCell"/>
</dbReference>
<sequence length="344" mass="40541">MASNSNTLSMLHGEKEDCFEAVKMISHKGWNIVRIIQVLVSTVSLVMLPMLIFHFKRRRLMFHINLLVLVVNVILLYVMDCVDTLAIQLRYLFLYLFYRDPCELLTEVPLGIAIRLPSYMYMVAFTLVHCAITAERAWATIFAKRYEKVGCFFGIASTIFVWTLTFVVSFLIVYTALLDKQKFSKPMVYLSLTTTINMHYLIYLHYFLMFLVIMTSILDYVVIVQNRRYRKKNQANYSLSLSYQLRENVVTMKLILPLDISFTIFFSIYLIAGTYLRLTMGSLSANDYMCLYEMVNTLFPFHTVVTLFIYMRYVKAQEITREVDIQPFNCHKELYFKHLQNQWS</sequence>
<gene>
    <name evidence="7" type="ORF">DdX_01778</name>
</gene>
<keyword evidence="3 6" id="KW-1133">Transmembrane helix</keyword>
<dbReference type="AlphaFoldDB" id="A0AAD4RDY1"/>
<feature type="transmembrane region" description="Helical" evidence="6">
    <location>
        <begin position="254"/>
        <end position="272"/>
    </location>
</feature>
<evidence type="ECO:0000256" key="6">
    <source>
        <dbReference type="SAM" id="Phobius"/>
    </source>
</evidence>
<dbReference type="InterPro" id="IPR051080">
    <property type="entry name" value="Nematode_rcpt-like_serp_alpha"/>
</dbReference>
<reference evidence="7" key="1">
    <citation type="submission" date="2022-01" db="EMBL/GenBank/DDBJ databases">
        <title>Genome Sequence Resource for Two Populations of Ditylenchus destructor, the Migratory Endoparasitic Phytonematode.</title>
        <authorList>
            <person name="Zhang H."/>
            <person name="Lin R."/>
            <person name="Xie B."/>
        </authorList>
    </citation>
    <scope>NUCLEOTIDE SEQUENCE</scope>
    <source>
        <strain evidence="7">BazhouSP</strain>
    </source>
</reference>
<protein>
    <submittedName>
        <fullName evidence="7">Serpentine type 7TM GPCR receptor class ab chemoreceptor domain-containing protein</fullName>
    </submittedName>
</protein>
<evidence type="ECO:0000256" key="3">
    <source>
        <dbReference type="ARBA" id="ARBA00022989"/>
    </source>
</evidence>
<dbReference type="InterPro" id="IPR019408">
    <property type="entry name" value="7TM_GPCR_serpentine_rcpt_Srab"/>
</dbReference>
<comment type="similarity">
    <text evidence="5">Belongs to the nematode receptor-like protein sra family.</text>
</comment>
<name>A0AAD4RDY1_9BILA</name>
<feature type="transmembrane region" description="Helical" evidence="6">
    <location>
        <begin position="119"/>
        <end position="139"/>
    </location>
</feature>
<feature type="transmembrane region" description="Helical" evidence="6">
    <location>
        <begin position="292"/>
        <end position="311"/>
    </location>
</feature>
<dbReference type="Proteomes" id="UP001201812">
    <property type="component" value="Unassembled WGS sequence"/>
</dbReference>
<proteinExistence type="inferred from homology"/>
<organism evidence="7 8">
    <name type="scientific">Ditylenchus destructor</name>
    <dbReference type="NCBI Taxonomy" id="166010"/>
    <lineage>
        <taxon>Eukaryota</taxon>
        <taxon>Metazoa</taxon>
        <taxon>Ecdysozoa</taxon>
        <taxon>Nematoda</taxon>
        <taxon>Chromadorea</taxon>
        <taxon>Rhabditida</taxon>
        <taxon>Tylenchina</taxon>
        <taxon>Tylenchomorpha</taxon>
        <taxon>Sphaerularioidea</taxon>
        <taxon>Anguinidae</taxon>
        <taxon>Anguininae</taxon>
        <taxon>Ditylenchus</taxon>
    </lineage>
</organism>
<keyword evidence="4 6" id="KW-0472">Membrane</keyword>
<evidence type="ECO:0000313" key="7">
    <source>
        <dbReference type="EMBL" id="KAI1729532.1"/>
    </source>
</evidence>
<dbReference type="PANTHER" id="PTHR31357">
    <property type="entry name" value="SERPENTINE RECEPTOR CLASS ALPHA-10"/>
    <property type="match status" value="1"/>
</dbReference>
<feature type="transmembrane region" description="Helical" evidence="6">
    <location>
        <begin position="198"/>
        <end position="222"/>
    </location>
</feature>
<dbReference type="GO" id="GO:0004984">
    <property type="term" value="F:olfactory receptor activity"/>
    <property type="evidence" value="ECO:0007669"/>
    <property type="project" value="TreeGrafter"/>
</dbReference>
<evidence type="ECO:0000256" key="1">
    <source>
        <dbReference type="ARBA" id="ARBA00004141"/>
    </source>
</evidence>
<evidence type="ECO:0000313" key="8">
    <source>
        <dbReference type="Proteomes" id="UP001201812"/>
    </source>
</evidence>
<keyword evidence="2 6" id="KW-0812">Transmembrane</keyword>
<evidence type="ECO:0000256" key="5">
    <source>
        <dbReference type="ARBA" id="ARBA00037994"/>
    </source>
</evidence>
<feature type="transmembrane region" description="Helical" evidence="6">
    <location>
        <begin position="60"/>
        <end position="79"/>
    </location>
</feature>
<evidence type="ECO:0000256" key="2">
    <source>
        <dbReference type="ARBA" id="ARBA00022692"/>
    </source>
</evidence>
<comment type="subcellular location">
    <subcellularLocation>
        <location evidence="1">Membrane</location>
        <topology evidence="1">Multi-pass membrane protein</topology>
    </subcellularLocation>
</comment>
<dbReference type="EMBL" id="JAKKPZ010000001">
    <property type="protein sequence ID" value="KAI1729532.1"/>
    <property type="molecule type" value="Genomic_DNA"/>
</dbReference>
<keyword evidence="8" id="KW-1185">Reference proteome</keyword>
<accession>A0AAD4RDY1</accession>